<dbReference type="InterPro" id="IPR029047">
    <property type="entry name" value="HSP70_peptide-bd_sf"/>
</dbReference>
<proteinExistence type="inferred from homology"/>
<dbReference type="GO" id="GO:0005524">
    <property type="term" value="F:ATP binding"/>
    <property type="evidence" value="ECO:0007669"/>
    <property type="project" value="UniProtKB-KW"/>
</dbReference>
<comment type="caution">
    <text evidence="4">The sequence shown here is derived from an EMBL/GenBank/DDBJ whole genome shotgun (WGS) entry which is preliminary data.</text>
</comment>
<dbReference type="InterPro" id="IPR013126">
    <property type="entry name" value="Hsp_70_fam"/>
</dbReference>
<keyword evidence="2" id="KW-0547">Nucleotide-binding</keyword>
<evidence type="ECO:0000256" key="3">
    <source>
        <dbReference type="ARBA" id="ARBA00022840"/>
    </source>
</evidence>
<sequence length="108" mass="12182">MHTLIRRNTTIPTPTQFYSVFTNAYAYQTTASIRIFEGEHNLTKYNVLLGEFSLSGLTSNYAAQILEISIRMDIDANRTLRVDAEEAHSGVKASFTVTSNDQQYTIII</sequence>
<comment type="similarity">
    <text evidence="1">Belongs to the heat shock protein 70 family.</text>
</comment>
<dbReference type="GO" id="GO:0140662">
    <property type="term" value="F:ATP-dependent protein folding chaperone"/>
    <property type="evidence" value="ECO:0007669"/>
    <property type="project" value="InterPro"/>
</dbReference>
<dbReference type="Proteomes" id="UP000663889">
    <property type="component" value="Unassembled WGS sequence"/>
</dbReference>
<dbReference type="PANTHER" id="PTHR19375">
    <property type="entry name" value="HEAT SHOCK PROTEIN 70KDA"/>
    <property type="match status" value="1"/>
</dbReference>
<evidence type="ECO:0000313" key="4">
    <source>
        <dbReference type="EMBL" id="CAF1312634.1"/>
    </source>
</evidence>
<name>A0A815EKB3_9BILA</name>
<protein>
    <submittedName>
        <fullName evidence="4">Uncharacterized protein</fullName>
    </submittedName>
</protein>
<gene>
    <name evidence="4" type="ORF">SEV965_LOCUS26876</name>
</gene>
<keyword evidence="3" id="KW-0067">ATP-binding</keyword>
<dbReference type="EMBL" id="CAJNOU010002339">
    <property type="protein sequence ID" value="CAF1312634.1"/>
    <property type="molecule type" value="Genomic_DNA"/>
</dbReference>
<dbReference type="Pfam" id="PF00012">
    <property type="entry name" value="HSP70"/>
    <property type="match status" value="1"/>
</dbReference>
<dbReference type="Gene3D" id="2.60.34.10">
    <property type="entry name" value="Substrate Binding Domain Of DNAk, Chain A, domain 1"/>
    <property type="match status" value="1"/>
</dbReference>
<organism evidence="4 5">
    <name type="scientific">Rotaria sordida</name>
    <dbReference type="NCBI Taxonomy" id="392033"/>
    <lineage>
        <taxon>Eukaryota</taxon>
        <taxon>Metazoa</taxon>
        <taxon>Spiralia</taxon>
        <taxon>Gnathifera</taxon>
        <taxon>Rotifera</taxon>
        <taxon>Eurotatoria</taxon>
        <taxon>Bdelloidea</taxon>
        <taxon>Philodinida</taxon>
        <taxon>Philodinidae</taxon>
        <taxon>Rotaria</taxon>
    </lineage>
</organism>
<dbReference type="SUPFAM" id="SSF100920">
    <property type="entry name" value="Heat shock protein 70kD (HSP70), peptide-binding domain"/>
    <property type="match status" value="1"/>
</dbReference>
<accession>A0A815EKB3</accession>
<evidence type="ECO:0000256" key="1">
    <source>
        <dbReference type="ARBA" id="ARBA00007381"/>
    </source>
</evidence>
<dbReference type="AlphaFoldDB" id="A0A815EKB3"/>
<evidence type="ECO:0000256" key="2">
    <source>
        <dbReference type="ARBA" id="ARBA00022741"/>
    </source>
</evidence>
<reference evidence="4" key="1">
    <citation type="submission" date="2021-02" db="EMBL/GenBank/DDBJ databases">
        <authorList>
            <person name="Nowell W R."/>
        </authorList>
    </citation>
    <scope>NUCLEOTIDE SEQUENCE</scope>
</reference>
<evidence type="ECO:0000313" key="5">
    <source>
        <dbReference type="Proteomes" id="UP000663889"/>
    </source>
</evidence>